<keyword evidence="2" id="KW-0812">Transmembrane</keyword>
<feature type="compositionally biased region" description="Polar residues" evidence="1">
    <location>
        <begin position="594"/>
        <end position="605"/>
    </location>
</feature>
<feature type="region of interest" description="Disordered" evidence="1">
    <location>
        <begin position="256"/>
        <end position="293"/>
    </location>
</feature>
<reference evidence="3" key="2">
    <citation type="journal article" date="2023" name="IMA Fungus">
        <title>Comparative genomic study of the Penicillium genus elucidates a diverse pangenome and 15 lateral gene transfer events.</title>
        <authorList>
            <person name="Petersen C."/>
            <person name="Sorensen T."/>
            <person name="Nielsen M.R."/>
            <person name="Sondergaard T.E."/>
            <person name="Sorensen J.L."/>
            <person name="Fitzpatrick D.A."/>
            <person name="Frisvad J.C."/>
            <person name="Nielsen K.L."/>
        </authorList>
    </citation>
    <scope>NUCLEOTIDE SEQUENCE</scope>
    <source>
        <strain evidence="3">IBT 30069</strain>
    </source>
</reference>
<feature type="compositionally biased region" description="Low complexity" evidence="1">
    <location>
        <begin position="276"/>
        <end position="287"/>
    </location>
</feature>
<name>A0A9W9FWY5_9EURO</name>
<dbReference type="CDD" id="cd12087">
    <property type="entry name" value="TM_EGFR-like"/>
    <property type="match status" value="1"/>
</dbReference>
<accession>A0A9W9FWY5</accession>
<evidence type="ECO:0000256" key="1">
    <source>
        <dbReference type="SAM" id="MobiDB-lite"/>
    </source>
</evidence>
<dbReference type="EMBL" id="JAPQKH010000003">
    <property type="protein sequence ID" value="KAJ5107540.1"/>
    <property type="molecule type" value="Genomic_DNA"/>
</dbReference>
<keyword evidence="2" id="KW-1133">Transmembrane helix</keyword>
<dbReference type="OrthoDB" id="5352000at2759"/>
<gene>
    <name evidence="3" type="ORF">N7456_004215</name>
</gene>
<evidence type="ECO:0000313" key="4">
    <source>
        <dbReference type="Proteomes" id="UP001149165"/>
    </source>
</evidence>
<keyword evidence="2" id="KW-0472">Membrane</keyword>
<feature type="region of interest" description="Disordered" evidence="1">
    <location>
        <begin position="586"/>
        <end position="610"/>
    </location>
</feature>
<dbReference type="SUPFAM" id="SSF117281">
    <property type="entry name" value="Kelch motif"/>
    <property type="match status" value="1"/>
</dbReference>
<protein>
    <recommendedName>
        <fullName evidence="5">Galactose oxidase/kelch, beta-propeller</fullName>
    </recommendedName>
</protein>
<evidence type="ECO:0000313" key="3">
    <source>
        <dbReference type="EMBL" id="KAJ5107540.1"/>
    </source>
</evidence>
<feature type="compositionally biased region" description="Low complexity" evidence="1">
    <location>
        <begin position="342"/>
        <end position="368"/>
    </location>
</feature>
<dbReference type="AlphaFoldDB" id="A0A9W9FWY5"/>
<dbReference type="InterPro" id="IPR015915">
    <property type="entry name" value="Kelch-typ_b-propeller"/>
</dbReference>
<proteinExistence type="predicted"/>
<feature type="compositionally biased region" description="Basic and acidic residues" evidence="1">
    <location>
        <begin position="524"/>
        <end position="538"/>
    </location>
</feature>
<reference evidence="3" key="1">
    <citation type="submission" date="2022-11" db="EMBL/GenBank/DDBJ databases">
        <authorList>
            <person name="Petersen C."/>
        </authorList>
    </citation>
    <scope>NUCLEOTIDE SEQUENCE</scope>
    <source>
        <strain evidence="3">IBT 30069</strain>
    </source>
</reference>
<sequence>MTIPQPPMTLSGHCSAIYDNTLYVYTPDGFASISLEQSTKQNTTWISLPPGVSVTDAACVSAAIEGNKDSLAFYVVGGTGNSSTYSGLQRFSYKEQKWSNLTSAGSSSIQNRTSHGIGYLESSASILMYGGDTPNNPTADGSSQDTFVIDTTAPYEVKGVTDQGAPPAANPMLLTWNQSAVALLGGSSSNTNIYIYGDSGFTFSGVTLDAPVASALSSTNRCALAIDDDGNKILQEFDLDVSPNTVTSYEMMKKGEAMSPATEFDGPTSKRSLGDYPSYSNSNAPNSKKSDYSVAQGSNNLVVLSGGSGDNSLSIFNQSSNSWVNATELFYVNSSQNTLHGTTTTASTASTTPSSTASSSATSSSAAAASGNSDEHIGLIIGATLGSICGAIVILVAILFLLRRSRLKRNQADQARGGADKDRLSFQDQGIEPLTEGAYPMAKSPVPVATVSDDSLAIMSGRYAGEKSLRPPSQSYGYGLSKNSPLSTIPSSGIAPSSMYSDDSDRSAAVAAAVEAISSPGNKPGDRTTDEGWGKYFEDNSATNLAGMPSDRSTVSSVYTRSDYRGSAWPMTNLAPLNHGFLDQRPLGRVASGNPATENTGTTDRNLIIPESQSARISSADSVSIISDDDPHDTNWTGAGHSSWLGRPTSSNYSTSFYNSSNTNLPAVNSQHGFARHSNGRKSSVVIPDDIDELPHSGTMNSDMSWLNLHADR</sequence>
<dbReference type="Proteomes" id="UP001149165">
    <property type="component" value="Unassembled WGS sequence"/>
</dbReference>
<evidence type="ECO:0008006" key="5">
    <source>
        <dbReference type="Google" id="ProtNLM"/>
    </source>
</evidence>
<feature type="region of interest" description="Disordered" evidence="1">
    <location>
        <begin position="341"/>
        <end position="368"/>
    </location>
</feature>
<organism evidence="3 4">
    <name type="scientific">Penicillium angulare</name>
    <dbReference type="NCBI Taxonomy" id="116970"/>
    <lineage>
        <taxon>Eukaryota</taxon>
        <taxon>Fungi</taxon>
        <taxon>Dikarya</taxon>
        <taxon>Ascomycota</taxon>
        <taxon>Pezizomycotina</taxon>
        <taxon>Eurotiomycetes</taxon>
        <taxon>Eurotiomycetidae</taxon>
        <taxon>Eurotiales</taxon>
        <taxon>Aspergillaceae</taxon>
        <taxon>Penicillium</taxon>
    </lineage>
</organism>
<evidence type="ECO:0000256" key="2">
    <source>
        <dbReference type="SAM" id="Phobius"/>
    </source>
</evidence>
<feature type="region of interest" description="Disordered" evidence="1">
    <location>
        <begin position="516"/>
        <end position="555"/>
    </location>
</feature>
<keyword evidence="4" id="KW-1185">Reference proteome</keyword>
<dbReference type="Gene3D" id="2.120.10.80">
    <property type="entry name" value="Kelch-type beta propeller"/>
    <property type="match status" value="1"/>
</dbReference>
<comment type="caution">
    <text evidence="3">The sequence shown here is derived from an EMBL/GenBank/DDBJ whole genome shotgun (WGS) entry which is preliminary data.</text>
</comment>
<feature type="transmembrane region" description="Helical" evidence="2">
    <location>
        <begin position="377"/>
        <end position="402"/>
    </location>
</feature>